<gene>
    <name evidence="2" type="ORF">ENO04_00575</name>
</gene>
<feature type="domain" description="FMN-binding" evidence="1">
    <location>
        <begin position="21"/>
        <end position="45"/>
    </location>
</feature>
<comment type="caution">
    <text evidence="2">The sequence shown here is derived from an EMBL/GenBank/DDBJ whole genome shotgun (WGS) entry which is preliminary data.</text>
</comment>
<dbReference type="AlphaFoldDB" id="A0A7C1ICM3"/>
<dbReference type="GO" id="GO:0016020">
    <property type="term" value="C:membrane"/>
    <property type="evidence" value="ECO:0007669"/>
    <property type="project" value="InterPro"/>
</dbReference>
<name>A0A7C1ICM3_9CREN</name>
<dbReference type="EMBL" id="DSDY01000021">
    <property type="protein sequence ID" value="HDS10110.1"/>
    <property type="molecule type" value="Genomic_DNA"/>
</dbReference>
<reference evidence="2" key="1">
    <citation type="journal article" date="2020" name="mSystems">
        <title>Genome- and Community-Level Interaction Insights into Carbon Utilization and Element Cycling Functions of Hydrothermarchaeota in Hydrothermal Sediment.</title>
        <authorList>
            <person name="Zhou Z."/>
            <person name="Liu Y."/>
            <person name="Xu W."/>
            <person name="Pan J."/>
            <person name="Luo Z.H."/>
            <person name="Li M."/>
        </authorList>
    </citation>
    <scope>NUCLEOTIDE SEQUENCE [LARGE SCALE GENOMIC DNA]</scope>
    <source>
        <strain evidence="2">SpSt-123</strain>
    </source>
</reference>
<accession>A0A7C1ICM3</accession>
<dbReference type="GO" id="GO:0010181">
    <property type="term" value="F:FMN binding"/>
    <property type="evidence" value="ECO:0007669"/>
    <property type="project" value="InterPro"/>
</dbReference>
<dbReference type="InterPro" id="IPR007329">
    <property type="entry name" value="FMN-bd"/>
</dbReference>
<dbReference type="Gene3D" id="3.90.1010.20">
    <property type="match status" value="1"/>
</dbReference>
<proteinExistence type="predicted"/>
<protein>
    <submittedName>
        <fullName evidence="2">FMN-binding protein</fullName>
    </submittedName>
</protein>
<sequence>MRKFISLICFIPALKSEAFNCKIDAVTGATISSGAIVDAVKNVIKIMQREKA</sequence>
<evidence type="ECO:0000313" key="2">
    <source>
        <dbReference type="EMBL" id="HDS10110.1"/>
    </source>
</evidence>
<dbReference type="Pfam" id="PF04205">
    <property type="entry name" value="FMN_bind"/>
    <property type="match status" value="1"/>
</dbReference>
<evidence type="ECO:0000259" key="1">
    <source>
        <dbReference type="Pfam" id="PF04205"/>
    </source>
</evidence>
<organism evidence="2">
    <name type="scientific">Fervidicoccus fontis</name>
    <dbReference type="NCBI Taxonomy" id="683846"/>
    <lineage>
        <taxon>Archaea</taxon>
        <taxon>Thermoproteota</taxon>
        <taxon>Thermoprotei</taxon>
        <taxon>Fervidicoccales</taxon>
        <taxon>Fervidicoccaceae</taxon>
        <taxon>Fervidicoccus</taxon>
    </lineage>
</organism>